<dbReference type="Proteomes" id="UP000244201">
    <property type="component" value="Chromosome"/>
</dbReference>
<gene>
    <name evidence="1" type="ORF">SLUN_21555</name>
</gene>
<evidence type="ECO:0000313" key="1">
    <source>
        <dbReference type="EMBL" id="AVZ74363.1"/>
    </source>
</evidence>
<sequence>MTITLERPDTVYRRYTVTMADTTIKVDPAVRDRLLELARERGMTMRDLVAQLAGATPTEEELQKRYEETKSYVEEHFLGRPYTEEDEKAGEQLWADLEAGRIGEVQ</sequence>
<reference evidence="1 2" key="1">
    <citation type="submission" date="2018-01" db="EMBL/GenBank/DDBJ databases">
        <title>Complete genome sequence of Streptomyces lunaelactis MM109T, a Ferroverdin A producer isolated from cave moonmilk deposits.</title>
        <authorList>
            <person name="Naome A."/>
            <person name="Martinet L."/>
            <person name="Maciejewska M."/>
            <person name="Anderssen S."/>
            <person name="Adam D."/>
            <person name="Tenconi E."/>
            <person name="Deflandre B."/>
            <person name="Arguelles-Arias A."/>
            <person name="Calusinska M."/>
            <person name="Copieters W."/>
            <person name="Karim L."/>
            <person name="Hanikenne M."/>
            <person name="Baurain D."/>
            <person name="van Wezel G."/>
            <person name="Smargiasso N."/>
            <person name="de Pauw E."/>
            <person name="Delfosse P."/>
            <person name="Rigali S."/>
        </authorList>
    </citation>
    <scope>NUCLEOTIDE SEQUENCE [LARGE SCALE GENOMIC DNA]</scope>
    <source>
        <strain evidence="1 2">MM109</strain>
    </source>
</reference>
<keyword evidence="2" id="KW-1185">Reference proteome</keyword>
<dbReference type="EMBL" id="CP026304">
    <property type="protein sequence ID" value="AVZ74363.1"/>
    <property type="molecule type" value="Genomic_DNA"/>
</dbReference>
<proteinExistence type="predicted"/>
<protein>
    <submittedName>
        <fullName evidence="1">Uncharacterized protein</fullName>
    </submittedName>
</protein>
<dbReference type="KEGG" id="slk:SLUN_21555"/>
<name>A0A2R4T5D8_9ACTN</name>
<dbReference type="AlphaFoldDB" id="A0A2R4T5D8"/>
<accession>A0A2R4T5D8</accession>
<evidence type="ECO:0000313" key="2">
    <source>
        <dbReference type="Proteomes" id="UP000244201"/>
    </source>
</evidence>
<dbReference type="OrthoDB" id="3392085at2"/>
<organism evidence="1 2">
    <name type="scientific">Streptomyces lunaelactis</name>
    <dbReference type="NCBI Taxonomy" id="1535768"/>
    <lineage>
        <taxon>Bacteria</taxon>
        <taxon>Bacillati</taxon>
        <taxon>Actinomycetota</taxon>
        <taxon>Actinomycetes</taxon>
        <taxon>Kitasatosporales</taxon>
        <taxon>Streptomycetaceae</taxon>
        <taxon>Streptomyces</taxon>
    </lineage>
</organism>